<sequence>MALHEKLRIHHAVGSRVLLDSDQQGVRFNYEQRPEGWLFTVYTDRTPQIEEILRLKDELNVFIFREDHGEAVEKVWFYAGQGEVKYHPEPACLTIMTHGRIAYRPQDFHV</sequence>
<gene>
    <name evidence="1" type="ORF">J2S03_001499</name>
</gene>
<keyword evidence="2" id="KW-1185">Reference proteome</keyword>
<proteinExistence type="predicted"/>
<evidence type="ECO:0000313" key="1">
    <source>
        <dbReference type="EMBL" id="MDQ0189654.1"/>
    </source>
</evidence>
<name>A0ABT9XH76_9BACL</name>
<dbReference type="RefSeq" id="WP_274454586.1">
    <property type="nucleotide sequence ID" value="NZ_CP067097.1"/>
</dbReference>
<comment type="caution">
    <text evidence="1">The sequence shown here is derived from an EMBL/GenBank/DDBJ whole genome shotgun (WGS) entry which is preliminary data.</text>
</comment>
<dbReference type="EMBL" id="JAUSTP010000009">
    <property type="protein sequence ID" value="MDQ0189654.1"/>
    <property type="molecule type" value="Genomic_DNA"/>
</dbReference>
<dbReference type="Proteomes" id="UP001232973">
    <property type="component" value="Unassembled WGS sequence"/>
</dbReference>
<protein>
    <submittedName>
        <fullName evidence="1">Uncharacterized protein</fullName>
    </submittedName>
</protein>
<accession>A0ABT9XH76</accession>
<reference evidence="1 2" key="1">
    <citation type="submission" date="2023-07" db="EMBL/GenBank/DDBJ databases">
        <title>Genomic Encyclopedia of Type Strains, Phase IV (KMG-IV): sequencing the most valuable type-strain genomes for metagenomic binning, comparative biology and taxonomic classification.</title>
        <authorList>
            <person name="Goeker M."/>
        </authorList>
    </citation>
    <scope>NUCLEOTIDE SEQUENCE [LARGE SCALE GENOMIC DNA]</scope>
    <source>
        <strain evidence="1 2">DSM 4006</strain>
    </source>
</reference>
<evidence type="ECO:0000313" key="2">
    <source>
        <dbReference type="Proteomes" id="UP001232973"/>
    </source>
</evidence>
<organism evidence="1 2">
    <name type="scientific">Alicyclobacillus cycloheptanicus</name>
    <dbReference type="NCBI Taxonomy" id="1457"/>
    <lineage>
        <taxon>Bacteria</taxon>
        <taxon>Bacillati</taxon>
        <taxon>Bacillota</taxon>
        <taxon>Bacilli</taxon>
        <taxon>Bacillales</taxon>
        <taxon>Alicyclobacillaceae</taxon>
        <taxon>Alicyclobacillus</taxon>
    </lineage>
</organism>